<keyword evidence="1" id="KW-0812">Transmembrane</keyword>
<feature type="transmembrane region" description="Helical" evidence="1">
    <location>
        <begin position="186"/>
        <end position="206"/>
    </location>
</feature>
<protein>
    <recommendedName>
        <fullName evidence="4">DUF3995 domain-containing protein</fullName>
    </recommendedName>
</protein>
<gene>
    <name evidence="2" type="ORF">QWI33_00825</name>
</gene>
<evidence type="ECO:0000313" key="3">
    <source>
        <dbReference type="Proteomes" id="UP001171902"/>
    </source>
</evidence>
<proteinExistence type="predicted"/>
<feature type="transmembrane region" description="Helical" evidence="1">
    <location>
        <begin position="104"/>
        <end position="124"/>
    </location>
</feature>
<evidence type="ECO:0008006" key="4">
    <source>
        <dbReference type="Google" id="ProtNLM"/>
    </source>
</evidence>
<feature type="transmembrane region" description="Helical" evidence="1">
    <location>
        <begin position="42"/>
        <end position="61"/>
    </location>
</feature>
<feature type="transmembrane region" description="Helical" evidence="1">
    <location>
        <begin position="263"/>
        <end position="288"/>
    </location>
</feature>
<dbReference type="RefSeq" id="WP_289953927.1">
    <property type="nucleotide sequence ID" value="NZ_JAUEMJ010000001.1"/>
</dbReference>
<organism evidence="2 3">
    <name type="scientific">Glycomyces tritici</name>
    <dbReference type="NCBI Taxonomy" id="2665176"/>
    <lineage>
        <taxon>Bacteria</taxon>
        <taxon>Bacillati</taxon>
        <taxon>Actinomycetota</taxon>
        <taxon>Actinomycetes</taxon>
        <taxon>Glycomycetales</taxon>
        <taxon>Glycomycetaceae</taxon>
        <taxon>Glycomyces</taxon>
    </lineage>
</organism>
<dbReference type="EMBL" id="JAUEMJ010000001">
    <property type="protein sequence ID" value="MDN3238255.1"/>
    <property type="molecule type" value="Genomic_DNA"/>
</dbReference>
<feature type="transmembrane region" description="Helical" evidence="1">
    <location>
        <begin position="68"/>
        <end position="92"/>
    </location>
</feature>
<feature type="transmembrane region" description="Helical" evidence="1">
    <location>
        <begin position="152"/>
        <end position="171"/>
    </location>
</feature>
<keyword evidence="1" id="KW-0472">Membrane</keyword>
<comment type="caution">
    <text evidence="2">The sequence shown here is derived from an EMBL/GenBank/DDBJ whole genome shotgun (WGS) entry which is preliminary data.</text>
</comment>
<evidence type="ECO:0000256" key="1">
    <source>
        <dbReference type="SAM" id="Phobius"/>
    </source>
</evidence>
<feature type="transmembrane region" description="Helical" evidence="1">
    <location>
        <begin position="227"/>
        <end position="251"/>
    </location>
</feature>
<accession>A0ABT7YI05</accession>
<reference evidence="2" key="1">
    <citation type="submission" date="2023-06" db="EMBL/GenBank/DDBJ databases">
        <title>Gycomyces niveus sp.nov., a novel actinomycete isolated from soil in Shouguang.</title>
        <authorList>
            <person name="Yang X."/>
            <person name="Zhao J."/>
        </authorList>
    </citation>
    <scope>NUCLEOTIDE SEQUENCE</scope>
    <source>
        <strain evidence="2">NEAU C2</strain>
    </source>
</reference>
<sequence length="303" mass="32519">MTTKRLLQVAAAWNTGYALIHIYWAAAGAPRFTSFGESFVPGRWTPVAIAAAAVLACLPLTRPRIAIVLGWAAGAAMTGYSFMFALDLVSALFGEFTAANWPGFLIRGAGVAGGVLTMRCAAAIQRREQHACPQCARRHGRSPERRTDPSPWWAYAAAYLALAGASSRFIAELAGGLPWSPTDPAALVFLVMYGLAGALLPPALAHRWGRIWPRWVVPLAGRDVPRWLVLVPAFMVGGGLTGYFGLVGTTYTARGDFSPEYPLWWTLVVIPGYTLWGVGILIAAASYLRLTRPECTLVASGQA</sequence>
<evidence type="ECO:0000313" key="2">
    <source>
        <dbReference type="EMBL" id="MDN3238255.1"/>
    </source>
</evidence>
<dbReference type="Proteomes" id="UP001171902">
    <property type="component" value="Unassembled WGS sequence"/>
</dbReference>
<keyword evidence="3" id="KW-1185">Reference proteome</keyword>
<name>A0ABT7YI05_9ACTN</name>
<keyword evidence="1" id="KW-1133">Transmembrane helix</keyword>